<evidence type="ECO:0008006" key="4">
    <source>
        <dbReference type="Google" id="ProtNLM"/>
    </source>
</evidence>
<organism evidence="2 3">
    <name type="scientific">Microcella humidisoli</name>
    <dbReference type="NCBI Taxonomy" id="2963406"/>
    <lineage>
        <taxon>Bacteria</taxon>
        <taxon>Bacillati</taxon>
        <taxon>Actinomycetota</taxon>
        <taxon>Actinomycetes</taxon>
        <taxon>Micrococcales</taxon>
        <taxon>Microbacteriaceae</taxon>
        <taxon>Microcella</taxon>
    </lineage>
</organism>
<keyword evidence="3" id="KW-1185">Reference proteome</keyword>
<sequence length="491" mass="51635">MSPTSSDAESRPDAGLPAARRVAAASQRLREQRERRRFSRTFWMLVATLSVVSAVFLVLGSLQGPKLSSAIVDPQRVTEQPGQQLRLFANQPLGEVTAAQVSVSPAAEVSVSVQDDLLIVQFEQRLRYGTDYTVEIVDVPATSREATATFTHRFTTAQGEVLYLDRGESQDEVLRAPLDGTGRGEVVHAAPGIQHIAPIENVLVVARDAPGGTSVLEAVSSDGGVQQLRLPEGVRVDKLIVPPVGTLLGLVISSVGTPPEGAPEQDPLTRALAVIDLGADGPTTIVRALDGTAVTARVAQFLPDGATMIVHTVEQEVLRVELVGEPVALPIGQMPTAYGLSTDATRLTGADAFGGIVLDLATGRESRLDPSPVDGAFAFGGQALLTRTELRVQKVAVPDDATGGVTTLLVADDGTGAARVLFRTIDDRGSIGDFVLSTNDQYVAVEVTPSVADAVPDARVVNGRPTSVTTVIVDIESGAVVRTLEGFSPIW</sequence>
<evidence type="ECO:0000313" key="3">
    <source>
        <dbReference type="Proteomes" id="UP001060039"/>
    </source>
</evidence>
<keyword evidence="1" id="KW-0812">Transmembrane</keyword>
<accession>A0ABY5FUK5</accession>
<keyword evidence="1" id="KW-0472">Membrane</keyword>
<keyword evidence="1" id="KW-1133">Transmembrane helix</keyword>
<name>A0ABY5FUK5_9MICO</name>
<proteinExistence type="predicted"/>
<gene>
    <name evidence="2" type="ORF">NNL39_09905</name>
</gene>
<dbReference type="Proteomes" id="UP001060039">
    <property type="component" value="Chromosome"/>
</dbReference>
<feature type="transmembrane region" description="Helical" evidence="1">
    <location>
        <begin position="42"/>
        <end position="62"/>
    </location>
</feature>
<protein>
    <recommendedName>
        <fullName evidence="4">SbsA Ig-like domain-containing protein</fullName>
    </recommendedName>
</protein>
<dbReference type="RefSeq" id="WP_255159121.1">
    <property type="nucleotide sequence ID" value="NZ_CP101497.1"/>
</dbReference>
<dbReference type="EMBL" id="CP101497">
    <property type="protein sequence ID" value="UTT61980.1"/>
    <property type="molecule type" value="Genomic_DNA"/>
</dbReference>
<evidence type="ECO:0000313" key="2">
    <source>
        <dbReference type="EMBL" id="UTT61980.1"/>
    </source>
</evidence>
<evidence type="ECO:0000256" key="1">
    <source>
        <dbReference type="SAM" id="Phobius"/>
    </source>
</evidence>
<reference evidence="2" key="1">
    <citation type="submission" date="2022-07" db="EMBL/GenBank/DDBJ databases">
        <title>Taxonomic analysis of Microcella humidisoli nov. sp., isolated from riverside soil.</title>
        <authorList>
            <person name="Molina K.M."/>
            <person name="Kim S.B."/>
        </authorList>
    </citation>
    <scope>NUCLEOTIDE SEQUENCE</scope>
    <source>
        <strain evidence="2">MMS21-STM10</strain>
    </source>
</reference>